<evidence type="ECO:0000256" key="1">
    <source>
        <dbReference type="SAM" id="MobiDB-lite"/>
    </source>
</evidence>
<evidence type="ECO:0000313" key="2">
    <source>
        <dbReference type="EMBL" id="VDK41178.1"/>
    </source>
</evidence>
<feature type="compositionally biased region" description="Polar residues" evidence="1">
    <location>
        <begin position="206"/>
        <end position="218"/>
    </location>
</feature>
<accession>A0A3P6RGL6</accession>
<feature type="region of interest" description="Disordered" evidence="1">
    <location>
        <begin position="205"/>
        <end position="257"/>
    </location>
</feature>
<protein>
    <submittedName>
        <fullName evidence="2">Uncharacterized protein</fullName>
    </submittedName>
</protein>
<sequence length="257" mass="29334">MLAIAMPIYLFYRYHCTVCLSEAFIVVYEDETSRFESLWRQHPVYLARLMSHPNMASAPNPSLDMDQMVDELTAPSSNHAAQRRFSFASWRLRREFGRHASFFHPQAMNLREFSSQSFAASQMDASEPFSETGVCEPGSTRPRLPHSESHEGPNYFLHRERRTQNYAPHHDNPGPYSSADGHANMQTDLAAASRHFNQHKLFHSHLPQSSTSQVNQVEESSEVIPRRPTLANLQAAKDRVQAREKAHKRVLENASGD</sequence>
<keyword evidence="3" id="KW-1185">Reference proteome</keyword>
<reference evidence="2 3" key="1">
    <citation type="submission" date="2018-11" db="EMBL/GenBank/DDBJ databases">
        <authorList>
            <consortium name="Pathogen Informatics"/>
        </authorList>
    </citation>
    <scope>NUCLEOTIDE SEQUENCE [LARGE SCALE GENOMIC DNA]</scope>
</reference>
<organism evidence="2 3">
    <name type="scientific">Dibothriocephalus latus</name>
    <name type="common">Fish tapeworm</name>
    <name type="synonym">Diphyllobothrium latum</name>
    <dbReference type="NCBI Taxonomy" id="60516"/>
    <lineage>
        <taxon>Eukaryota</taxon>
        <taxon>Metazoa</taxon>
        <taxon>Spiralia</taxon>
        <taxon>Lophotrochozoa</taxon>
        <taxon>Platyhelminthes</taxon>
        <taxon>Cestoda</taxon>
        <taxon>Eucestoda</taxon>
        <taxon>Diphyllobothriidea</taxon>
        <taxon>Diphyllobothriidae</taxon>
        <taxon>Dibothriocephalus</taxon>
    </lineage>
</organism>
<name>A0A3P6RGL6_DIBLA</name>
<dbReference type="Proteomes" id="UP000281553">
    <property type="component" value="Unassembled WGS sequence"/>
</dbReference>
<dbReference type="EMBL" id="UYRU01007493">
    <property type="protein sequence ID" value="VDK41178.1"/>
    <property type="molecule type" value="Genomic_DNA"/>
</dbReference>
<evidence type="ECO:0000313" key="3">
    <source>
        <dbReference type="Proteomes" id="UP000281553"/>
    </source>
</evidence>
<gene>
    <name evidence="2" type="ORF">DILT_LOCUS1213</name>
</gene>
<feature type="region of interest" description="Disordered" evidence="1">
    <location>
        <begin position="121"/>
        <end position="153"/>
    </location>
</feature>
<dbReference type="OrthoDB" id="10540221at2759"/>
<dbReference type="AlphaFoldDB" id="A0A3P6RGL6"/>
<feature type="non-terminal residue" evidence="2">
    <location>
        <position position="257"/>
    </location>
</feature>
<proteinExistence type="predicted"/>